<dbReference type="EC" id="3.1.1.11" evidence="5"/>
<keyword evidence="5" id="KW-0378">Hydrolase</keyword>
<sequence>MEGYLVRTLLAFAILSLFNHINPCTATLLPNEPNTDFIRTSCKVTLHPILCYNSLKDYACKIQTDPKLLAYTAVNVTLEFTKQSLATVKRFQEIGGLNPVLASTMEACANELTVAMDDIQNSKEGLEDHVTEGSEPKLDMGNTQAWLNAGLAIEQKCFDSFAVDHLDGKVETLTRRNIMIVAHLTSNAVQLLNHYALSKFTYP</sequence>
<dbReference type="Gramene" id="PRQ19080">
    <property type="protein sequence ID" value="PRQ19080"/>
    <property type="gene ID" value="RchiOBHm_Chr7g0213171"/>
</dbReference>
<dbReference type="Pfam" id="PF04043">
    <property type="entry name" value="PMEI"/>
    <property type="match status" value="1"/>
</dbReference>
<dbReference type="InterPro" id="IPR051955">
    <property type="entry name" value="PME_Inhibitor"/>
</dbReference>
<dbReference type="InterPro" id="IPR035513">
    <property type="entry name" value="Invertase/methylesterase_inhib"/>
</dbReference>
<dbReference type="PANTHER" id="PTHR31080">
    <property type="entry name" value="PECTINESTERASE INHIBITOR-LIKE"/>
    <property type="match status" value="1"/>
</dbReference>
<evidence type="ECO:0000259" key="4">
    <source>
        <dbReference type="SMART" id="SM00856"/>
    </source>
</evidence>
<keyword evidence="6" id="KW-1185">Reference proteome</keyword>
<dbReference type="NCBIfam" id="TIGR01614">
    <property type="entry name" value="PME_inhib"/>
    <property type="match status" value="1"/>
</dbReference>
<evidence type="ECO:0000313" key="6">
    <source>
        <dbReference type="Proteomes" id="UP000238479"/>
    </source>
</evidence>
<protein>
    <submittedName>
        <fullName evidence="5">Putative pectinesterase</fullName>
        <ecNumber evidence="5">3.1.1.11</ecNumber>
    </submittedName>
</protein>
<comment type="similarity">
    <text evidence="2">Belongs to the PMEI family.</text>
</comment>
<feature type="signal peptide" evidence="3">
    <location>
        <begin position="1"/>
        <end position="26"/>
    </location>
</feature>
<proteinExistence type="inferred from homology"/>
<dbReference type="SMART" id="SM00856">
    <property type="entry name" value="PMEI"/>
    <property type="match status" value="1"/>
</dbReference>
<comment type="caution">
    <text evidence="5">The sequence shown here is derived from an EMBL/GenBank/DDBJ whole genome shotgun (WGS) entry which is preliminary data.</text>
</comment>
<dbReference type="Gene3D" id="1.20.140.40">
    <property type="entry name" value="Invertase/pectin methylesterase inhibitor family protein"/>
    <property type="match status" value="1"/>
</dbReference>
<dbReference type="GO" id="GO:0030599">
    <property type="term" value="F:pectinesterase activity"/>
    <property type="evidence" value="ECO:0007669"/>
    <property type="project" value="UniProtKB-EC"/>
</dbReference>
<evidence type="ECO:0000256" key="2">
    <source>
        <dbReference type="ARBA" id="ARBA00038471"/>
    </source>
</evidence>
<dbReference type="Proteomes" id="UP000238479">
    <property type="component" value="Chromosome 7"/>
</dbReference>
<organism evidence="5 6">
    <name type="scientific">Rosa chinensis</name>
    <name type="common">China rose</name>
    <dbReference type="NCBI Taxonomy" id="74649"/>
    <lineage>
        <taxon>Eukaryota</taxon>
        <taxon>Viridiplantae</taxon>
        <taxon>Streptophyta</taxon>
        <taxon>Embryophyta</taxon>
        <taxon>Tracheophyta</taxon>
        <taxon>Spermatophyta</taxon>
        <taxon>Magnoliopsida</taxon>
        <taxon>eudicotyledons</taxon>
        <taxon>Gunneridae</taxon>
        <taxon>Pentapetalae</taxon>
        <taxon>rosids</taxon>
        <taxon>fabids</taxon>
        <taxon>Rosales</taxon>
        <taxon>Rosaceae</taxon>
        <taxon>Rosoideae</taxon>
        <taxon>Rosoideae incertae sedis</taxon>
        <taxon>Rosa</taxon>
    </lineage>
</organism>
<evidence type="ECO:0000313" key="5">
    <source>
        <dbReference type="EMBL" id="PRQ19080.1"/>
    </source>
</evidence>
<dbReference type="GO" id="GO:0004857">
    <property type="term" value="F:enzyme inhibitor activity"/>
    <property type="evidence" value="ECO:0007669"/>
    <property type="project" value="InterPro"/>
</dbReference>
<dbReference type="SUPFAM" id="SSF101148">
    <property type="entry name" value="Plant invertase/pectin methylesterase inhibitor"/>
    <property type="match status" value="1"/>
</dbReference>
<feature type="chain" id="PRO_5015175118" evidence="3">
    <location>
        <begin position="27"/>
        <end position="203"/>
    </location>
</feature>
<dbReference type="STRING" id="74649.A0A2P6PAX4"/>
<dbReference type="OrthoDB" id="1430376at2759"/>
<dbReference type="InterPro" id="IPR006501">
    <property type="entry name" value="Pectinesterase_inhib_dom"/>
</dbReference>
<dbReference type="AlphaFoldDB" id="A0A2P6PAX4"/>
<feature type="domain" description="Pectinesterase inhibitor" evidence="4">
    <location>
        <begin position="33"/>
        <end position="191"/>
    </location>
</feature>
<keyword evidence="1 3" id="KW-0732">Signal</keyword>
<gene>
    <name evidence="5" type="ORF">RchiOBHm_Chr7g0213171</name>
</gene>
<dbReference type="CDD" id="cd15798">
    <property type="entry name" value="PMEI-like_3"/>
    <property type="match status" value="1"/>
</dbReference>
<evidence type="ECO:0000256" key="3">
    <source>
        <dbReference type="SAM" id="SignalP"/>
    </source>
</evidence>
<name>A0A2P6PAX4_ROSCH</name>
<accession>A0A2P6PAX4</accession>
<dbReference type="PANTHER" id="PTHR31080:SF117">
    <property type="entry name" value="PLANT INVERTASE_PECTIN METHYLESTERASE INHIBITOR SUPERFAMILY PROTEIN"/>
    <property type="match status" value="1"/>
</dbReference>
<evidence type="ECO:0000256" key="1">
    <source>
        <dbReference type="ARBA" id="ARBA00022729"/>
    </source>
</evidence>
<dbReference type="EMBL" id="PDCK01000045">
    <property type="protein sequence ID" value="PRQ19080.1"/>
    <property type="molecule type" value="Genomic_DNA"/>
</dbReference>
<reference evidence="5 6" key="1">
    <citation type="journal article" date="2018" name="Nat. Genet.">
        <title>The Rosa genome provides new insights in the design of modern roses.</title>
        <authorList>
            <person name="Bendahmane M."/>
        </authorList>
    </citation>
    <scope>NUCLEOTIDE SEQUENCE [LARGE SCALE GENOMIC DNA]</scope>
    <source>
        <strain evidence="6">cv. Old Blush</strain>
    </source>
</reference>